<keyword evidence="1" id="KW-0472">Membrane</keyword>
<accession>A0A927ASI8</accession>
<feature type="transmembrane region" description="Helical" evidence="1">
    <location>
        <begin position="50"/>
        <end position="74"/>
    </location>
</feature>
<keyword evidence="1" id="KW-1133">Transmembrane helix</keyword>
<reference evidence="2" key="1">
    <citation type="submission" date="2020-09" db="EMBL/GenBank/DDBJ databases">
        <authorList>
            <person name="Kim M.K."/>
        </authorList>
    </citation>
    <scope>NUCLEOTIDE SEQUENCE</scope>
    <source>
        <strain evidence="2">BT702</strain>
    </source>
</reference>
<gene>
    <name evidence="2" type="ORF">IC229_11875</name>
</gene>
<dbReference type="EMBL" id="JACWZY010000008">
    <property type="protein sequence ID" value="MBD2701340.1"/>
    <property type="molecule type" value="Genomic_DNA"/>
</dbReference>
<evidence type="ECO:0000313" key="2">
    <source>
        <dbReference type="EMBL" id="MBD2701340.1"/>
    </source>
</evidence>
<feature type="transmembrane region" description="Helical" evidence="1">
    <location>
        <begin position="171"/>
        <end position="193"/>
    </location>
</feature>
<feature type="transmembrane region" description="Helical" evidence="1">
    <location>
        <begin position="81"/>
        <end position="103"/>
    </location>
</feature>
<dbReference type="Proteomes" id="UP000598820">
    <property type="component" value="Unassembled WGS sequence"/>
</dbReference>
<keyword evidence="3" id="KW-1185">Reference proteome</keyword>
<dbReference type="AlphaFoldDB" id="A0A927ASI8"/>
<sequence>MPLKLRNLIWIISLISCYPLYACGQLYLFISKQKEAEFYDLIKKHPNDWINAHVLLMLGVVLLIPTFIAFCYYFKNSRAYFLVQLSTVFTFISSFVLFGQFTIDLCLIGVFKMPKETAYEVLNAIQNDPLVKPLFYDNSQIFFLLKYADFTFLAQILLGIAFILSTKIPKWAIILFFIALLLTQFGILIDPFYGRIIKRFSYALFSVSFLPIAAALRKLN</sequence>
<comment type="caution">
    <text evidence="2">The sequence shown here is derived from an EMBL/GenBank/DDBJ whole genome shotgun (WGS) entry which is preliminary data.</text>
</comment>
<evidence type="ECO:0000256" key="1">
    <source>
        <dbReference type="SAM" id="Phobius"/>
    </source>
</evidence>
<feature type="transmembrane region" description="Helical" evidence="1">
    <location>
        <begin position="141"/>
        <end position="164"/>
    </location>
</feature>
<feature type="transmembrane region" description="Helical" evidence="1">
    <location>
        <begin position="199"/>
        <end position="216"/>
    </location>
</feature>
<evidence type="ECO:0008006" key="4">
    <source>
        <dbReference type="Google" id="ProtNLM"/>
    </source>
</evidence>
<evidence type="ECO:0000313" key="3">
    <source>
        <dbReference type="Proteomes" id="UP000598820"/>
    </source>
</evidence>
<name>A0A927ASI8_9BACT</name>
<feature type="transmembrane region" description="Helical" evidence="1">
    <location>
        <begin position="7"/>
        <end position="30"/>
    </location>
</feature>
<dbReference type="PROSITE" id="PS51257">
    <property type="entry name" value="PROKAR_LIPOPROTEIN"/>
    <property type="match status" value="1"/>
</dbReference>
<keyword evidence="1" id="KW-0812">Transmembrane</keyword>
<organism evidence="2 3">
    <name type="scientific">Spirosoma profusum</name>
    <dbReference type="NCBI Taxonomy" id="2771354"/>
    <lineage>
        <taxon>Bacteria</taxon>
        <taxon>Pseudomonadati</taxon>
        <taxon>Bacteroidota</taxon>
        <taxon>Cytophagia</taxon>
        <taxon>Cytophagales</taxon>
        <taxon>Cytophagaceae</taxon>
        <taxon>Spirosoma</taxon>
    </lineage>
</organism>
<dbReference type="RefSeq" id="WP_190887199.1">
    <property type="nucleotide sequence ID" value="NZ_JACWZY010000008.1"/>
</dbReference>
<proteinExistence type="predicted"/>
<protein>
    <recommendedName>
        <fullName evidence="4">DUF4386 domain-containing protein</fullName>
    </recommendedName>
</protein>